<dbReference type="GO" id="GO:0010078">
    <property type="term" value="P:maintenance of root meristem identity"/>
    <property type="evidence" value="ECO:0007669"/>
    <property type="project" value="TreeGrafter"/>
</dbReference>
<evidence type="ECO:0000313" key="2">
    <source>
        <dbReference type="EMBL" id="AAQ14302.1"/>
    </source>
</evidence>
<dbReference type="PANTHER" id="PTHR21736:SF20">
    <property type="entry name" value="PROTEIN OBERON 4"/>
    <property type="match status" value="1"/>
</dbReference>
<name>Q7X9D9_MARQU</name>
<proteinExistence type="evidence at transcript level"/>
<feature type="non-terminal residue" evidence="2">
    <location>
        <position position="1"/>
    </location>
</feature>
<dbReference type="EMBL" id="AF270503">
    <property type="protein sequence ID" value="AAQ14302.1"/>
    <property type="molecule type" value="mRNA"/>
</dbReference>
<dbReference type="PRINTS" id="PR01544">
    <property type="entry name" value="ARATH130DUF"/>
</dbReference>
<dbReference type="Pfam" id="PF16312">
    <property type="entry name" value="Oberon_cc"/>
    <property type="match status" value="1"/>
</dbReference>
<organism evidence="2">
    <name type="scientific">Marsilea quadrifolia</name>
    <name type="common">European water clover</name>
    <dbReference type="NCBI Taxonomy" id="13816"/>
    <lineage>
        <taxon>Eukaryota</taxon>
        <taxon>Viridiplantae</taxon>
        <taxon>Streptophyta</taxon>
        <taxon>Embryophyta</taxon>
        <taxon>Tracheophyta</taxon>
        <taxon>Polypodiopsida</taxon>
        <taxon>Polypodiidae</taxon>
        <taxon>Salviniales</taxon>
        <taxon>Marsileaceae</taxon>
        <taxon>Marsilea</taxon>
    </lineage>
</organism>
<reference evidence="2" key="1">
    <citation type="submission" date="2000-05" db="EMBL/GenBank/DDBJ databases">
        <authorList>
            <person name="Hsu T.-C."/>
            <person name="Wang Y.-C."/>
            <person name="Lin B.-L."/>
        </authorList>
    </citation>
    <scope>NUCLEOTIDE SEQUENCE</scope>
    <source>
        <tissue evidence="2">Vegetative shoot apex</tissue>
    </source>
</reference>
<dbReference type="InterPro" id="IPR032535">
    <property type="entry name" value="Oberon_CC"/>
</dbReference>
<dbReference type="AlphaFoldDB" id="Q7X9D9"/>
<evidence type="ECO:0000259" key="1">
    <source>
        <dbReference type="Pfam" id="PF16312"/>
    </source>
</evidence>
<reference evidence="2" key="2">
    <citation type="journal article" date="2001" name="Plant Mol. Biol.">
        <title>Early genes responsive to abscisic acid during heterophyllous induction in Marsilea quadrifolia.</title>
        <authorList>
            <person name="Hsu T.-C."/>
            <person name="Liu H.-C."/>
            <person name="Wang J.-S."/>
            <person name="Chen R.-W."/>
            <person name="Wang Y.-C."/>
            <person name="Lin B.-L."/>
        </authorList>
    </citation>
    <scope>NUCLEOTIDE SEQUENCE</scope>
    <source>
        <tissue evidence="2">Vegetative shoot apex</tissue>
    </source>
</reference>
<accession>Q7X9D9</accession>
<feature type="non-terminal residue" evidence="2">
    <location>
        <position position="148"/>
    </location>
</feature>
<sequence>PAKTNEVTEGQENLPKAAAAVGGSKLMEMDKSRAVLQNFDCNLEDKRPVAAELQFERARKRAEIEDIESVVRIKQAEAKMFQIRADEARKEAGGLQRIIVAKREKIEEDFTCKYKKLRLSEAEERRQKRLEELQALENAQNDFHKKKK</sequence>
<protein>
    <submittedName>
        <fullName evidence="2">ABRH1</fullName>
    </submittedName>
</protein>
<dbReference type="GO" id="GO:0010468">
    <property type="term" value="P:regulation of gene expression"/>
    <property type="evidence" value="ECO:0007669"/>
    <property type="project" value="TreeGrafter"/>
</dbReference>
<feature type="domain" description="Oberon coiled-coil region" evidence="1">
    <location>
        <begin position="31"/>
        <end position="147"/>
    </location>
</feature>
<dbReference type="GO" id="GO:0010492">
    <property type="term" value="P:maintenance of shoot apical meristem identity"/>
    <property type="evidence" value="ECO:0007669"/>
    <property type="project" value="TreeGrafter"/>
</dbReference>
<dbReference type="PANTHER" id="PTHR21736">
    <property type="entry name" value="VERNALIZATION-INSENSITIVE PROTEIN 3"/>
    <property type="match status" value="1"/>
</dbReference>
<dbReference type="InterPro" id="IPR004082">
    <property type="entry name" value="OBERON"/>
</dbReference>
<dbReference type="GO" id="GO:0005634">
    <property type="term" value="C:nucleus"/>
    <property type="evidence" value="ECO:0007669"/>
    <property type="project" value="TreeGrafter"/>
</dbReference>